<dbReference type="Gene3D" id="2.60.40.10">
    <property type="entry name" value="Immunoglobulins"/>
    <property type="match status" value="1"/>
</dbReference>
<organism evidence="2 3">
    <name type="scientific">Mytilus galloprovincialis</name>
    <name type="common">Mediterranean mussel</name>
    <dbReference type="NCBI Taxonomy" id="29158"/>
    <lineage>
        <taxon>Eukaryota</taxon>
        <taxon>Metazoa</taxon>
        <taxon>Spiralia</taxon>
        <taxon>Lophotrochozoa</taxon>
        <taxon>Mollusca</taxon>
        <taxon>Bivalvia</taxon>
        <taxon>Autobranchia</taxon>
        <taxon>Pteriomorphia</taxon>
        <taxon>Mytilida</taxon>
        <taxon>Mytiloidea</taxon>
        <taxon>Mytilidae</taxon>
        <taxon>Mytilinae</taxon>
        <taxon>Mytilus</taxon>
    </lineage>
</organism>
<name>A0A8B6BPY3_MYTGA</name>
<evidence type="ECO:0000313" key="2">
    <source>
        <dbReference type="EMBL" id="VDH93866.1"/>
    </source>
</evidence>
<dbReference type="Proteomes" id="UP000596742">
    <property type="component" value="Unassembled WGS sequence"/>
</dbReference>
<gene>
    <name evidence="2" type="ORF">MGAL_10B048740</name>
</gene>
<dbReference type="PROSITE" id="PS50202">
    <property type="entry name" value="MSP"/>
    <property type="match status" value="1"/>
</dbReference>
<dbReference type="InterPro" id="IPR008962">
    <property type="entry name" value="PapD-like_sf"/>
</dbReference>
<evidence type="ECO:0000259" key="1">
    <source>
        <dbReference type="PROSITE" id="PS50202"/>
    </source>
</evidence>
<protein>
    <recommendedName>
        <fullName evidence="1">MSP domain-containing protein</fullName>
    </recommendedName>
</protein>
<dbReference type="AlphaFoldDB" id="A0A8B6BPY3"/>
<dbReference type="OrthoDB" id="6099472at2759"/>
<accession>A0A8B6BPY3</accession>
<dbReference type="InterPro" id="IPR000535">
    <property type="entry name" value="MSP_dom"/>
</dbReference>
<reference evidence="2" key="1">
    <citation type="submission" date="2018-11" db="EMBL/GenBank/DDBJ databases">
        <authorList>
            <person name="Alioto T."/>
            <person name="Alioto T."/>
        </authorList>
    </citation>
    <scope>NUCLEOTIDE SEQUENCE</scope>
</reference>
<comment type="caution">
    <text evidence="2">The sequence shown here is derived from an EMBL/GenBank/DDBJ whole genome shotgun (WGS) entry which is preliminary data.</text>
</comment>
<dbReference type="InterPro" id="IPR013783">
    <property type="entry name" value="Ig-like_fold"/>
</dbReference>
<dbReference type="SUPFAM" id="SSF49354">
    <property type="entry name" value="PapD-like"/>
    <property type="match status" value="1"/>
</dbReference>
<sequence>MKIQIEPNSVIHMSGSYKEDCDGTITITNHEDYDVKFKVRTTLPHIVKVKPISEVLSGNSSRKIYIFYQGQRTDQHLKFMVLYLSLKDIEDNENVFEKYKDDVDQKRLSAVFVIKHNLDEEFLSPMARSHQITDADDKDFGGNIRKKVPWLKKK</sequence>
<proteinExistence type="predicted"/>
<evidence type="ECO:0000313" key="3">
    <source>
        <dbReference type="Proteomes" id="UP000596742"/>
    </source>
</evidence>
<feature type="domain" description="MSP" evidence="1">
    <location>
        <begin position="2"/>
        <end position="113"/>
    </location>
</feature>
<dbReference type="Pfam" id="PF00635">
    <property type="entry name" value="Motile_Sperm"/>
    <property type="match status" value="1"/>
</dbReference>
<dbReference type="EMBL" id="UYJE01000512">
    <property type="protein sequence ID" value="VDH93866.1"/>
    <property type="molecule type" value="Genomic_DNA"/>
</dbReference>
<keyword evidence="3" id="KW-1185">Reference proteome</keyword>